<dbReference type="SUPFAM" id="SSF103486">
    <property type="entry name" value="V-type ATP synthase subunit C"/>
    <property type="match status" value="1"/>
</dbReference>
<organism evidence="4 5">
    <name type="scientific">Aminomonas paucivorans DSM 12260</name>
    <dbReference type="NCBI Taxonomy" id="584708"/>
    <lineage>
        <taxon>Bacteria</taxon>
        <taxon>Thermotogati</taxon>
        <taxon>Synergistota</taxon>
        <taxon>Synergistia</taxon>
        <taxon>Synergistales</taxon>
        <taxon>Synergistaceae</taxon>
        <taxon>Aminomonas</taxon>
    </lineage>
</organism>
<dbReference type="PANTHER" id="PTHR38682">
    <property type="entry name" value="V-TYPE ATP SYNTHASE SUBUNIT C"/>
    <property type="match status" value="1"/>
</dbReference>
<dbReference type="EMBL" id="CM001022">
    <property type="protein sequence ID" value="EFQ23923.1"/>
    <property type="molecule type" value="Genomic_DNA"/>
</dbReference>
<dbReference type="RefSeq" id="WP_006301128.1">
    <property type="nucleotide sequence ID" value="NZ_CM001022.1"/>
</dbReference>
<name>E3D117_9BACT</name>
<evidence type="ECO:0000256" key="3">
    <source>
        <dbReference type="ARBA" id="ARBA00023065"/>
    </source>
</evidence>
<dbReference type="PaxDb" id="584708-Apau_1504"/>
<gene>
    <name evidence="4" type="ORF">Apau_1504</name>
</gene>
<proteinExistence type="inferred from homology"/>
<dbReference type="Proteomes" id="UP000005096">
    <property type="component" value="Chromosome"/>
</dbReference>
<dbReference type="Pfam" id="PF01992">
    <property type="entry name" value="vATP-synt_AC39"/>
    <property type="match status" value="1"/>
</dbReference>
<evidence type="ECO:0000313" key="4">
    <source>
        <dbReference type="EMBL" id="EFQ23923.1"/>
    </source>
</evidence>
<dbReference type="Gene3D" id="1.10.132.50">
    <property type="entry name" value="ATP synthase (C/AC39) subunit, domain 3"/>
    <property type="match status" value="1"/>
</dbReference>
<keyword evidence="2" id="KW-0813">Transport</keyword>
<dbReference type="InterPro" id="IPR002843">
    <property type="entry name" value="ATPase_V0-cplx_csu/dsu"/>
</dbReference>
<dbReference type="STRING" id="584708.Apau_1504"/>
<evidence type="ECO:0000256" key="2">
    <source>
        <dbReference type="ARBA" id="ARBA00022448"/>
    </source>
</evidence>
<keyword evidence="5" id="KW-1185">Reference proteome</keyword>
<sequence>MATREAYGYVVARLRAMEHRFLDPALLQRMVDAEDLAGAYKLLSETVYGPALAGNRTGRFDEALESALLETYREVQGFVPEPAVLEIARLLYDFHNVKVLLKSAFSLRQGGKKRWDLLTSLGSIPLDDLIANVDAEDYRLLPYGLSRVVPQCMACWEQCRDLLEVDRLLDGQYFVALTELVDSLGYEGIRMWARQRIDAENLRVVLRLRRFGFDANRTLPFLHEGGTLRIPLLLSLLTEPLESWPRLLSFSAFSQAAWILQEQPHPDEVIPGMEKALDDHASVYWASFRYQADAPENVLAFLWGKEMEVKNLRIVLVSKASRSDRDKVRRLLRHGYP</sequence>
<evidence type="ECO:0000256" key="1">
    <source>
        <dbReference type="ARBA" id="ARBA00006709"/>
    </source>
</evidence>
<dbReference type="InterPro" id="IPR050873">
    <property type="entry name" value="V-ATPase_V0D/AC39_subunit"/>
</dbReference>
<dbReference type="eggNOG" id="COG1527">
    <property type="taxonomic scope" value="Bacteria"/>
</dbReference>
<dbReference type="GO" id="GO:0046961">
    <property type="term" value="F:proton-transporting ATPase activity, rotational mechanism"/>
    <property type="evidence" value="ECO:0007669"/>
    <property type="project" value="InterPro"/>
</dbReference>
<dbReference type="InterPro" id="IPR036079">
    <property type="entry name" value="ATPase_csu/dsu_sf"/>
</dbReference>
<dbReference type="OrthoDB" id="1653at2"/>
<comment type="similarity">
    <text evidence="1">Belongs to the V-ATPase V0D/AC39 subunit family.</text>
</comment>
<dbReference type="InterPro" id="IPR035067">
    <property type="entry name" value="V-type_ATPase_csu/dsu"/>
</dbReference>
<dbReference type="AlphaFoldDB" id="E3D117"/>
<dbReference type="HOGENOM" id="CLU_059311_1_0_0"/>
<protein>
    <submittedName>
        <fullName evidence="4">H+transporting two-sector ATPase C (AC39) subunit</fullName>
    </submittedName>
</protein>
<evidence type="ECO:0000313" key="5">
    <source>
        <dbReference type="Proteomes" id="UP000005096"/>
    </source>
</evidence>
<dbReference type="InterPro" id="IPR044911">
    <property type="entry name" value="V-type_ATPase_csu/dsu_dom_3"/>
</dbReference>
<dbReference type="PANTHER" id="PTHR38682:SF1">
    <property type="entry name" value="V-TYPE ATP SYNTHASE SUBUNIT C"/>
    <property type="match status" value="1"/>
</dbReference>
<reference evidence="4 5" key="1">
    <citation type="journal article" date="2010" name="Stand. Genomic Sci.">
        <title>Non-contiguous finished genome sequence of Aminomonas paucivorans type strain (GLU-3).</title>
        <authorList>
            <person name="Pitluck S."/>
            <person name="Yasawong M."/>
            <person name="Held B."/>
            <person name="Lapidus A."/>
            <person name="Nolan M."/>
            <person name="Copeland A."/>
            <person name="Lucas S."/>
            <person name="Del Rio T.G."/>
            <person name="Tice H."/>
            <person name="Cheng J.F."/>
            <person name="Chertkov O."/>
            <person name="Goodwin L."/>
            <person name="Tapia R."/>
            <person name="Han C."/>
            <person name="Liolios K."/>
            <person name="Ivanova N."/>
            <person name="Mavromatis K."/>
            <person name="Ovchinnikova G."/>
            <person name="Pati A."/>
            <person name="Chen A."/>
            <person name="Palaniappan K."/>
            <person name="Land M."/>
            <person name="Hauser L."/>
            <person name="Chang Y.J."/>
            <person name="Jeffries C.D."/>
            <person name="Pukall R."/>
            <person name="Spring S."/>
            <person name="Rohde M."/>
            <person name="Sikorski J."/>
            <person name="Goker M."/>
            <person name="Woyke T."/>
            <person name="Bristow J."/>
            <person name="Eisen J.A."/>
            <person name="Markowitz V."/>
            <person name="Hugenholtz P."/>
            <person name="Kyrpides N.C."/>
            <person name="Klenk H.P."/>
        </authorList>
    </citation>
    <scope>NUCLEOTIDE SEQUENCE [LARGE SCALE GENOMIC DNA]</scope>
    <source>
        <strain evidence="4 5">DSM 12260</strain>
    </source>
</reference>
<dbReference type="Gene3D" id="1.20.1690.10">
    <property type="entry name" value="V-type ATP synthase subunit C domain"/>
    <property type="match status" value="2"/>
</dbReference>
<keyword evidence="3" id="KW-0406">Ion transport</keyword>
<accession>E3D117</accession>